<dbReference type="FunFam" id="3.40.50.300:FF:002432">
    <property type="entry name" value="ATP synthase subunit alpha, mitochondrial"/>
    <property type="match status" value="1"/>
</dbReference>
<dbReference type="InterPro" id="IPR000793">
    <property type="entry name" value="ATP_synth_asu_C"/>
</dbReference>
<organism evidence="18 19">
    <name type="scientific">Rhodospirillum centenum (strain ATCC 51521 / SW)</name>
    <dbReference type="NCBI Taxonomy" id="414684"/>
    <lineage>
        <taxon>Bacteria</taxon>
        <taxon>Pseudomonadati</taxon>
        <taxon>Pseudomonadota</taxon>
        <taxon>Alphaproteobacteria</taxon>
        <taxon>Rhodospirillales</taxon>
        <taxon>Rhodospirillaceae</taxon>
        <taxon>Rhodospirillum</taxon>
    </lineage>
</organism>
<evidence type="ECO:0000256" key="4">
    <source>
        <dbReference type="ARBA" id="ARBA00022448"/>
    </source>
</evidence>
<dbReference type="SUPFAM" id="SSF52540">
    <property type="entry name" value="P-loop containing nucleoside triphosphate hydrolases"/>
    <property type="match status" value="1"/>
</dbReference>
<evidence type="ECO:0000256" key="5">
    <source>
        <dbReference type="ARBA" id="ARBA00022741"/>
    </source>
</evidence>
<dbReference type="eggNOG" id="COG0056">
    <property type="taxonomic scope" value="Bacteria"/>
</dbReference>
<keyword evidence="6 14" id="KW-0375">Hydrogen ion transport</keyword>
<keyword evidence="9 14" id="KW-0406">Ion transport</keyword>
<dbReference type="GO" id="GO:0043531">
    <property type="term" value="F:ADP binding"/>
    <property type="evidence" value="ECO:0007669"/>
    <property type="project" value="TreeGrafter"/>
</dbReference>
<dbReference type="Pfam" id="PF00306">
    <property type="entry name" value="ATP-synt_ab_C"/>
    <property type="match status" value="1"/>
</dbReference>
<evidence type="ECO:0000313" key="19">
    <source>
        <dbReference type="Proteomes" id="UP000001591"/>
    </source>
</evidence>
<dbReference type="STRING" id="414684.RC1_0368"/>
<dbReference type="RefSeq" id="WP_012565604.1">
    <property type="nucleotide sequence ID" value="NC_011420.2"/>
</dbReference>
<dbReference type="CDD" id="cd01132">
    <property type="entry name" value="F1-ATPase_alpha_CD"/>
    <property type="match status" value="1"/>
</dbReference>
<dbReference type="PANTHER" id="PTHR48082">
    <property type="entry name" value="ATP SYNTHASE SUBUNIT ALPHA, MITOCHONDRIAL"/>
    <property type="match status" value="1"/>
</dbReference>
<evidence type="ECO:0000256" key="9">
    <source>
        <dbReference type="ARBA" id="ARBA00023065"/>
    </source>
</evidence>
<dbReference type="InterPro" id="IPR027417">
    <property type="entry name" value="P-loop_NTPase"/>
</dbReference>
<dbReference type="SUPFAM" id="SSF50615">
    <property type="entry name" value="N-terminal domain of alpha and beta subunits of F1 ATP synthase"/>
    <property type="match status" value="1"/>
</dbReference>
<evidence type="ECO:0000259" key="16">
    <source>
        <dbReference type="Pfam" id="PF00006"/>
    </source>
</evidence>
<comment type="catalytic activity">
    <reaction evidence="14">
        <text>ATP + H2O + 4 H(+)(in) = ADP + phosphate + 5 H(+)(out)</text>
        <dbReference type="Rhea" id="RHEA:57720"/>
        <dbReference type="ChEBI" id="CHEBI:15377"/>
        <dbReference type="ChEBI" id="CHEBI:15378"/>
        <dbReference type="ChEBI" id="CHEBI:30616"/>
        <dbReference type="ChEBI" id="CHEBI:43474"/>
        <dbReference type="ChEBI" id="CHEBI:456216"/>
        <dbReference type="EC" id="7.1.2.2"/>
    </reaction>
</comment>
<dbReference type="Pfam" id="PF00006">
    <property type="entry name" value="ATP-synt_ab"/>
    <property type="match status" value="1"/>
</dbReference>
<dbReference type="EMBL" id="CP000613">
    <property type="protein sequence ID" value="ACI97812.1"/>
    <property type="molecule type" value="Genomic_DNA"/>
</dbReference>
<dbReference type="GO" id="GO:0005524">
    <property type="term" value="F:ATP binding"/>
    <property type="evidence" value="ECO:0007669"/>
    <property type="project" value="UniProtKB-UniRule"/>
</dbReference>
<dbReference type="PANTHER" id="PTHR48082:SF2">
    <property type="entry name" value="ATP SYNTHASE SUBUNIT ALPHA, MITOCHONDRIAL"/>
    <property type="match status" value="1"/>
</dbReference>
<feature type="binding site" evidence="14">
    <location>
        <begin position="172"/>
        <end position="179"/>
    </location>
    <ligand>
        <name>ATP</name>
        <dbReference type="ChEBI" id="CHEBI:30616"/>
    </ligand>
</feature>
<dbReference type="CDD" id="cd18116">
    <property type="entry name" value="ATP-synt_F1_alpha_N"/>
    <property type="match status" value="1"/>
</dbReference>
<feature type="domain" description="ATPase F1/V1/A1 complex alpha/beta subunit nucleotide-binding" evidence="16">
    <location>
        <begin position="152"/>
        <end position="367"/>
    </location>
</feature>
<dbReference type="InterPro" id="IPR020003">
    <property type="entry name" value="ATPase_a/bsu_AS"/>
</dbReference>
<dbReference type="InterPro" id="IPR038376">
    <property type="entry name" value="ATP_synth_asu_C_sf"/>
</dbReference>
<dbReference type="InterPro" id="IPR036121">
    <property type="entry name" value="ATPase_F1/V1/A1_a/bsu_N_sf"/>
</dbReference>
<keyword evidence="4 14" id="KW-0813">Transport</keyword>
<keyword evidence="19" id="KW-1185">Reference proteome</keyword>
<dbReference type="GO" id="GO:0016787">
    <property type="term" value="F:hydrolase activity"/>
    <property type="evidence" value="ECO:0007669"/>
    <property type="project" value="UniProtKB-KW"/>
</dbReference>
<dbReference type="HAMAP" id="MF_01346">
    <property type="entry name" value="ATP_synth_alpha_bact"/>
    <property type="match status" value="1"/>
</dbReference>
<sequence length="520" mass="54287">MTTLTGSLDRWLPEASQRAGTVPAGPRVEETGRIERVGDGVALVSGLPGARADEILVLPGGVPGLAMTLDRDTIGCVLLGDGARLSAGGTVHGSGAIVRVPVGPGLLGRVLDPLGRPLDGGPPPHASRLNPVERPAPAIAERAEVTQPLHTGLTVVDAMFPIGRGQRELIIGDRATGKTALALDAMLAQRDGDVVCIYAAIAQKASSVREVVEALRAGGMLERSIVVVASPDAPPGLQWLAPYAAMTMAEFFRDSGGHALVVLDDLTKHAAIHRQIALLLRQPPGREAFPGDVFYLHSRLLERSAKLSDAQGGGSLTALPVAETLAGNLSAYIPTNLISITDGQIVLDTKLFHQGQKPAVDVGRSVSRVGGKTQSRSLRPLAESLRLDYAQFAELEAFTRFGGMTDERTRRAVEHGRRLRSLLAQPRLAPLPLVAQVALLLALAEGLLDPLPLDRIPRFRADALAALADHGAIAARLATGEALDDTTRAALLAAMRRLLPAAPPAAPSATPSAAAGRTGG</sequence>
<dbReference type="AlphaFoldDB" id="B6IQS6"/>
<feature type="domain" description="ATP synthase alpha subunit C-terminal" evidence="17">
    <location>
        <begin position="374"/>
        <end position="496"/>
    </location>
</feature>
<dbReference type="InterPro" id="IPR033732">
    <property type="entry name" value="ATP_synth_F1_a_nt-bd_dom"/>
</dbReference>
<proteinExistence type="inferred from homology"/>
<keyword evidence="7 14" id="KW-0067">ATP-binding</keyword>
<dbReference type="NCBIfam" id="NF009884">
    <property type="entry name" value="PRK13343.1"/>
    <property type="match status" value="1"/>
</dbReference>
<evidence type="ECO:0000256" key="12">
    <source>
        <dbReference type="ARBA" id="ARBA00023310"/>
    </source>
</evidence>
<dbReference type="InterPro" id="IPR023366">
    <property type="entry name" value="ATP_synth_asu-like_sf"/>
</dbReference>
<evidence type="ECO:0000256" key="14">
    <source>
        <dbReference type="HAMAP-Rule" id="MF_01346"/>
    </source>
</evidence>
<comment type="similarity">
    <text evidence="3 14">Belongs to the ATPase alpha/beta chains family.</text>
</comment>
<dbReference type="Gene3D" id="2.40.30.20">
    <property type="match status" value="1"/>
</dbReference>
<dbReference type="InterPro" id="IPR000194">
    <property type="entry name" value="ATPase_F1/V1/A1_a/bsu_nucl-bd"/>
</dbReference>
<keyword evidence="11 14" id="KW-0139">CF(1)</keyword>
<evidence type="ECO:0000256" key="11">
    <source>
        <dbReference type="ARBA" id="ARBA00023196"/>
    </source>
</evidence>
<dbReference type="EC" id="7.1.2.2" evidence="14"/>
<evidence type="ECO:0000256" key="1">
    <source>
        <dbReference type="ARBA" id="ARBA00003784"/>
    </source>
</evidence>
<dbReference type="GO" id="GO:0046933">
    <property type="term" value="F:proton-transporting ATP synthase activity, rotational mechanism"/>
    <property type="evidence" value="ECO:0007669"/>
    <property type="project" value="UniProtKB-UniRule"/>
</dbReference>
<feature type="site" description="Required for activity" evidence="14">
    <location>
        <position position="365"/>
    </location>
</feature>
<accession>B6IQS6</accession>
<dbReference type="Gene3D" id="3.40.50.300">
    <property type="entry name" value="P-loop containing nucleotide triphosphate hydrolases"/>
    <property type="match status" value="1"/>
</dbReference>
<dbReference type="NCBIfam" id="TIGR00962">
    <property type="entry name" value="atpA"/>
    <property type="match status" value="1"/>
</dbReference>
<dbReference type="HOGENOM" id="CLU_010091_2_1_5"/>
<evidence type="ECO:0000256" key="6">
    <source>
        <dbReference type="ARBA" id="ARBA00022781"/>
    </source>
</evidence>
<dbReference type="SUPFAM" id="SSF47917">
    <property type="entry name" value="C-terminal domain of alpha and beta subunits of F1 ATP synthase"/>
    <property type="match status" value="1"/>
</dbReference>
<evidence type="ECO:0000256" key="8">
    <source>
        <dbReference type="ARBA" id="ARBA00022967"/>
    </source>
</evidence>
<reference evidence="18 19" key="1">
    <citation type="journal article" date="2010" name="BMC Genomics">
        <title>Metabolic flexibility revealed in the genome of the cyst-forming alpha-1 proteobacterium Rhodospirillum centenum.</title>
        <authorList>
            <person name="Lu Y.K."/>
            <person name="Marden J."/>
            <person name="Han M."/>
            <person name="Swingley W.D."/>
            <person name="Mastrian S.D."/>
            <person name="Chowdhury S.R."/>
            <person name="Hao J."/>
            <person name="Helmy T."/>
            <person name="Kim S."/>
            <person name="Kurdoglu A.A."/>
            <person name="Matthies H.J."/>
            <person name="Rollo D."/>
            <person name="Stothard P."/>
            <person name="Blankenship R.E."/>
            <person name="Bauer C.E."/>
            <person name="Touchman J.W."/>
        </authorList>
    </citation>
    <scope>NUCLEOTIDE SEQUENCE [LARGE SCALE GENOMIC DNA]</scope>
    <source>
        <strain evidence="19">ATCC 51521 / SW</strain>
    </source>
</reference>
<evidence type="ECO:0000256" key="13">
    <source>
        <dbReference type="ARBA" id="ARBA00026013"/>
    </source>
</evidence>
<keyword evidence="14" id="KW-1003">Cell membrane</keyword>
<dbReference type="OrthoDB" id="9803053at2"/>
<evidence type="ECO:0000256" key="2">
    <source>
        <dbReference type="ARBA" id="ARBA00004370"/>
    </source>
</evidence>
<protein>
    <recommendedName>
        <fullName evidence="14">ATP synthase subunit alpha</fullName>
        <ecNumber evidence="14">7.1.2.2</ecNumber>
    </recommendedName>
    <alternativeName>
        <fullName evidence="14">ATP synthase F1 sector subunit alpha</fullName>
    </alternativeName>
    <alternativeName>
        <fullName evidence="14">F-ATPase subunit alpha</fullName>
    </alternativeName>
</protein>
<evidence type="ECO:0000313" key="18">
    <source>
        <dbReference type="EMBL" id="ACI97812.1"/>
    </source>
</evidence>
<keyword evidence="10 14" id="KW-0472">Membrane</keyword>
<comment type="subunit">
    <text evidence="13">F-type ATPases have 2 components, CF(1) - the catalytic core - and CF(0) - the membrane proton channel. CF(1) has five subunits: alpha(3), beta(3), gamma(1), delta(1), epsilon(1). CF(0) has four main subunits: a(1), b(1), b'(1) and c(9-12).</text>
</comment>
<dbReference type="PROSITE" id="PS00152">
    <property type="entry name" value="ATPASE_ALPHA_BETA"/>
    <property type="match status" value="1"/>
</dbReference>
<evidence type="ECO:0000256" key="7">
    <source>
        <dbReference type="ARBA" id="ARBA00022840"/>
    </source>
</evidence>
<evidence type="ECO:0000256" key="3">
    <source>
        <dbReference type="ARBA" id="ARBA00008936"/>
    </source>
</evidence>
<dbReference type="Proteomes" id="UP000001591">
    <property type="component" value="Chromosome"/>
</dbReference>
<gene>
    <name evidence="14 18" type="primary">atpA</name>
    <name evidence="18" type="ordered locus">RC1_0368</name>
</gene>
<evidence type="ECO:0000256" key="15">
    <source>
        <dbReference type="SAM" id="MobiDB-lite"/>
    </source>
</evidence>
<comment type="subunit">
    <text evidence="14">F-type ATPases have 2 components, CF(1) - the catalytic core - and CF(0) - the membrane proton channel. CF(1) has five subunits: alpha(3), beta(3), gamma(1), delta(1), epsilon(1). CF(0) has three main subunits: a(1), b(2) and c(9-12). The alpha and beta chains form an alternating ring which encloses part of the gamma chain. CF(1) is attached to CF(0) by a central stalk formed by the gamma and epsilon chains, while a peripheral stalk is formed by the delta and b chains.</text>
</comment>
<keyword evidence="18" id="KW-0378">Hydrolase</keyword>
<dbReference type="InterPro" id="IPR005294">
    <property type="entry name" value="ATP_synth_F1_asu"/>
</dbReference>
<keyword evidence="8 14" id="KW-1278">Translocase</keyword>
<comment type="function">
    <text evidence="1 14">Produces ATP from ADP in the presence of a proton gradient across the membrane. The alpha chain is a regulatory subunit.</text>
</comment>
<dbReference type="GO" id="GO:0045259">
    <property type="term" value="C:proton-transporting ATP synthase complex"/>
    <property type="evidence" value="ECO:0007669"/>
    <property type="project" value="UniProtKB-KW"/>
</dbReference>
<comment type="subcellular location">
    <subcellularLocation>
        <location evidence="14">Cell inner membrane</location>
        <topology evidence="14">Peripheral membrane protein</topology>
    </subcellularLocation>
    <subcellularLocation>
        <location evidence="2">Membrane</location>
    </subcellularLocation>
</comment>
<keyword evidence="5 14" id="KW-0547">Nucleotide-binding</keyword>
<feature type="region of interest" description="Disordered" evidence="15">
    <location>
        <begin position="1"/>
        <end position="26"/>
    </location>
</feature>
<evidence type="ECO:0000256" key="10">
    <source>
        <dbReference type="ARBA" id="ARBA00023136"/>
    </source>
</evidence>
<dbReference type="GO" id="GO:0005886">
    <property type="term" value="C:plasma membrane"/>
    <property type="evidence" value="ECO:0007669"/>
    <property type="project" value="UniProtKB-SubCell"/>
</dbReference>
<keyword evidence="14" id="KW-0997">Cell inner membrane</keyword>
<evidence type="ECO:0000259" key="17">
    <source>
        <dbReference type="Pfam" id="PF00306"/>
    </source>
</evidence>
<dbReference type="CDD" id="cd18113">
    <property type="entry name" value="ATP-synt_F1_alpha_C"/>
    <property type="match status" value="1"/>
</dbReference>
<dbReference type="Gene3D" id="1.20.150.20">
    <property type="entry name" value="ATP synthase alpha/beta chain, C-terminal domain"/>
    <property type="match status" value="1"/>
</dbReference>
<comment type="subunit">
    <text evidence="14">F-type ATPases have 2 components, CF(1) - the catalytic core - and CF(0) - the membrane proton channel. CF(1) has five subunits: alpha(3), beta(3), gamma(1), delta(1), epsilon(1). CF(0) has four main subunits: a, b, b' and c.</text>
</comment>
<dbReference type="KEGG" id="rce:RC1_0368"/>
<name>B6IQS6_RHOCS</name>
<keyword evidence="12 14" id="KW-0066">ATP synthesis</keyword>